<protein>
    <submittedName>
        <fullName evidence="1">Uncharacterized protein</fullName>
    </submittedName>
</protein>
<dbReference type="Proteomes" id="UP000516349">
    <property type="component" value="Chromosome"/>
</dbReference>
<proteinExistence type="predicted"/>
<dbReference type="EMBL" id="CP060244">
    <property type="protein sequence ID" value="QNT78041.1"/>
    <property type="molecule type" value="Genomic_DNA"/>
</dbReference>
<dbReference type="KEGG" id="ebla:JGUZn3_08080"/>
<name>A0A7H1NQI1_9PROT</name>
<accession>A0A7H1NQI1</accession>
<gene>
    <name evidence="1" type="ORF">JGUZn3_08080</name>
</gene>
<dbReference type="AlphaFoldDB" id="A0A7H1NQI1"/>
<evidence type="ECO:0000313" key="2">
    <source>
        <dbReference type="Proteomes" id="UP000516349"/>
    </source>
</evidence>
<reference evidence="1 2" key="1">
    <citation type="submission" date="2020-08" db="EMBL/GenBank/DDBJ databases">
        <title>Complete genome sequence of Entomobacter blattae G55GP.</title>
        <authorList>
            <person name="Poehlein A."/>
            <person name="Guzman J."/>
            <person name="Daniel R."/>
            <person name="Vilcinskas A."/>
        </authorList>
    </citation>
    <scope>NUCLEOTIDE SEQUENCE [LARGE SCALE GENOMIC DNA]</scope>
    <source>
        <strain evidence="1 2">G55GP</strain>
    </source>
</reference>
<keyword evidence="2" id="KW-1185">Reference proteome</keyword>
<sequence>MLLLAHRVLSMKGEGWVILFLMLMAHADGAVDNPELICTCVIGYECYWEPVLSGAYIIGVIGDGDAETRPLATAWHI</sequence>
<evidence type="ECO:0000313" key="1">
    <source>
        <dbReference type="EMBL" id="QNT78041.1"/>
    </source>
</evidence>
<organism evidence="1 2">
    <name type="scientific">Entomobacter blattae</name>
    <dbReference type="NCBI Taxonomy" id="2762277"/>
    <lineage>
        <taxon>Bacteria</taxon>
        <taxon>Pseudomonadati</taxon>
        <taxon>Pseudomonadota</taxon>
        <taxon>Alphaproteobacteria</taxon>
        <taxon>Acetobacterales</taxon>
        <taxon>Acetobacteraceae</taxon>
        <taxon>Entomobacter</taxon>
    </lineage>
</organism>